<keyword evidence="2" id="KW-0479">Metal-binding</keyword>
<keyword evidence="7" id="KW-1185">Reference proteome</keyword>
<evidence type="ECO:0000256" key="3">
    <source>
        <dbReference type="ARBA" id="ARBA00022833"/>
    </source>
</evidence>
<dbReference type="Gene3D" id="3.90.1590.10">
    <property type="entry name" value="glutathione-dependent formaldehyde- activating enzyme (gfa)"/>
    <property type="match status" value="1"/>
</dbReference>
<dbReference type="Pfam" id="PF04828">
    <property type="entry name" value="GFA"/>
    <property type="match status" value="1"/>
</dbReference>
<proteinExistence type="inferred from homology"/>
<dbReference type="GO" id="GO:0046872">
    <property type="term" value="F:metal ion binding"/>
    <property type="evidence" value="ECO:0007669"/>
    <property type="project" value="UniProtKB-KW"/>
</dbReference>
<protein>
    <recommendedName>
        <fullName evidence="5">CENP-V/GFA domain-containing protein</fullName>
    </recommendedName>
</protein>
<evidence type="ECO:0000256" key="4">
    <source>
        <dbReference type="ARBA" id="ARBA00023239"/>
    </source>
</evidence>
<gene>
    <name evidence="6" type="ORF">HNQ60_004292</name>
</gene>
<feature type="domain" description="CENP-V/GFA" evidence="5">
    <location>
        <begin position="4"/>
        <end position="121"/>
    </location>
</feature>
<dbReference type="InterPro" id="IPR006913">
    <property type="entry name" value="CENP-V/GFA"/>
</dbReference>
<evidence type="ECO:0000313" key="6">
    <source>
        <dbReference type="EMBL" id="MBB6095402.1"/>
    </source>
</evidence>
<comment type="caution">
    <text evidence="6">The sequence shown here is derived from an EMBL/GenBank/DDBJ whole genome shotgun (WGS) entry which is preliminary data.</text>
</comment>
<dbReference type="RefSeq" id="WP_184334778.1">
    <property type="nucleotide sequence ID" value="NZ_JACHHZ010000005.1"/>
</dbReference>
<name>A0A841HTT4_9GAMM</name>
<evidence type="ECO:0000259" key="5">
    <source>
        <dbReference type="PROSITE" id="PS51891"/>
    </source>
</evidence>
<evidence type="ECO:0000256" key="2">
    <source>
        <dbReference type="ARBA" id="ARBA00022723"/>
    </source>
</evidence>
<dbReference type="EMBL" id="JACHHZ010000005">
    <property type="protein sequence ID" value="MBB6095402.1"/>
    <property type="molecule type" value="Genomic_DNA"/>
</dbReference>
<dbReference type="AlphaFoldDB" id="A0A841HTT4"/>
<keyword evidence="3" id="KW-0862">Zinc</keyword>
<dbReference type="InterPro" id="IPR011057">
    <property type="entry name" value="Mss4-like_sf"/>
</dbReference>
<dbReference type="PROSITE" id="PS51891">
    <property type="entry name" value="CENP_V_GFA"/>
    <property type="match status" value="1"/>
</dbReference>
<dbReference type="PANTHER" id="PTHR33337:SF40">
    <property type="entry name" value="CENP-V_GFA DOMAIN-CONTAINING PROTEIN-RELATED"/>
    <property type="match status" value="1"/>
</dbReference>
<reference evidence="6 7" key="1">
    <citation type="submission" date="2020-08" db="EMBL/GenBank/DDBJ databases">
        <title>Genomic Encyclopedia of Type Strains, Phase IV (KMG-IV): sequencing the most valuable type-strain genomes for metagenomic binning, comparative biology and taxonomic classification.</title>
        <authorList>
            <person name="Goeker M."/>
        </authorList>
    </citation>
    <scope>NUCLEOTIDE SEQUENCE [LARGE SCALE GENOMIC DNA]</scope>
    <source>
        <strain evidence="6 7">DSM 26723</strain>
    </source>
</reference>
<dbReference type="PANTHER" id="PTHR33337">
    <property type="entry name" value="GFA DOMAIN-CONTAINING PROTEIN"/>
    <property type="match status" value="1"/>
</dbReference>
<evidence type="ECO:0000256" key="1">
    <source>
        <dbReference type="ARBA" id="ARBA00005495"/>
    </source>
</evidence>
<keyword evidence="4" id="KW-0456">Lyase</keyword>
<sequence>MTTFHGGCLCGQVRYQVSADRAQTVVCHCRHCQKQSGSAFSIMMIAPRASVTLSGELGTYIDRGDSGATVLRKFCPVCGSSIVSEPGSMPAILAIKAGTLDDVSKLKPQAHVWCSSAQPWVGLPEDVPCLQGQ</sequence>
<accession>A0A841HTT4</accession>
<dbReference type="GO" id="GO:0016846">
    <property type="term" value="F:carbon-sulfur lyase activity"/>
    <property type="evidence" value="ECO:0007669"/>
    <property type="project" value="InterPro"/>
</dbReference>
<dbReference type="SUPFAM" id="SSF51316">
    <property type="entry name" value="Mss4-like"/>
    <property type="match status" value="1"/>
</dbReference>
<comment type="similarity">
    <text evidence="1">Belongs to the Gfa family.</text>
</comment>
<organism evidence="6 7">
    <name type="scientific">Povalibacter uvarum</name>
    <dbReference type="NCBI Taxonomy" id="732238"/>
    <lineage>
        <taxon>Bacteria</taxon>
        <taxon>Pseudomonadati</taxon>
        <taxon>Pseudomonadota</taxon>
        <taxon>Gammaproteobacteria</taxon>
        <taxon>Steroidobacterales</taxon>
        <taxon>Steroidobacteraceae</taxon>
        <taxon>Povalibacter</taxon>
    </lineage>
</organism>
<dbReference type="Proteomes" id="UP000588068">
    <property type="component" value="Unassembled WGS sequence"/>
</dbReference>
<evidence type="ECO:0000313" key="7">
    <source>
        <dbReference type="Proteomes" id="UP000588068"/>
    </source>
</evidence>